<dbReference type="OrthoDB" id="482456at2"/>
<dbReference type="InterPro" id="IPR002762">
    <property type="entry name" value="CbiX-like"/>
</dbReference>
<feature type="region of interest" description="Disordered" evidence="3">
    <location>
        <begin position="33"/>
        <end position="54"/>
    </location>
</feature>
<evidence type="ECO:0000256" key="3">
    <source>
        <dbReference type="SAM" id="MobiDB-lite"/>
    </source>
</evidence>
<evidence type="ECO:0000313" key="5">
    <source>
        <dbReference type="Proteomes" id="UP000031532"/>
    </source>
</evidence>
<evidence type="ECO:0000313" key="4">
    <source>
        <dbReference type="EMBL" id="NHC33678.1"/>
    </source>
</evidence>
<name>A0A9X5E2Q2_9CYAN</name>
<dbReference type="InterPro" id="IPR050963">
    <property type="entry name" value="Sirohydro_Cobaltochel/CbiX"/>
</dbReference>
<reference evidence="4 5" key="1">
    <citation type="journal article" date="2015" name="Genome Announc.">
        <title>Draft Genome Sequence of the Terrestrial Cyanobacterium Scytonema millei VB511283, Isolated from Eastern India.</title>
        <authorList>
            <person name="Sen D."/>
            <person name="Chandrababunaidu M.M."/>
            <person name="Singh D."/>
            <person name="Sanghi N."/>
            <person name="Ghorai A."/>
            <person name="Mishra G.P."/>
            <person name="Madduluri M."/>
            <person name="Adhikary S.P."/>
            <person name="Tripathy S."/>
        </authorList>
    </citation>
    <scope>NUCLEOTIDE SEQUENCE [LARGE SCALE GENOMIC DNA]</scope>
    <source>
        <strain evidence="4 5">VB511283</strain>
    </source>
</reference>
<organism evidence="4 5">
    <name type="scientific">Scytonema millei VB511283</name>
    <dbReference type="NCBI Taxonomy" id="1245923"/>
    <lineage>
        <taxon>Bacteria</taxon>
        <taxon>Bacillati</taxon>
        <taxon>Cyanobacteriota</taxon>
        <taxon>Cyanophyceae</taxon>
        <taxon>Nostocales</taxon>
        <taxon>Scytonemataceae</taxon>
        <taxon>Scytonema</taxon>
    </lineage>
</organism>
<comment type="caution">
    <text evidence="4">The sequence shown here is derived from an EMBL/GenBank/DDBJ whole genome shotgun (WGS) entry which is preliminary data.</text>
</comment>
<dbReference type="GO" id="GO:0016829">
    <property type="term" value="F:lyase activity"/>
    <property type="evidence" value="ECO:0007669"/>
    <property type="project" value="UniProtKB-KW"/>
</dbReference>
<dbReference type="SUPFAM" id="SSF53800">
    <property type="entry name" value="Chelatase"/>
    <property type="match status" value="1"/>
</dbReference>
<gene>
    <name evidence="4" type="ORF">QH73_0003205</name>
</gene>
<dbReference type="PANTHER" id="PTHR33542">
    <property type="entry name" value="SIROHYDROCHLORIN FERROCHELATASE, CHLOROPLASTIC"/>
    <property type="match status" value="1"/>
</dbReference>
<keyword evidence="1" id="KW-0479">Metal-binding</keyword>
<accession>A0A9X5E2Q2</accession>
<dbReference type="CDD" id="cd03416">
    <property type="entry name" value="CbiX_SirB_N"/>
    <property type="match status" value="1"/>
</dbReference>
<keyword evidence="2" id="KW-0456">Lyase</keyword>
<evidence type="ECO:0000256" key="1">
    <source>
        <dbReference type="ARBA" id="ARBA00022723"/>
    </source>
</evidence>
<proteinExistence type="predicted"/>
<dbReference type="Gene3D" id="3.40.50.1400">
    <property type="match status" value="2"/>
</dbReference>
<evidence type="ECO:0000256" key="2">
    <source>
        <dbReference type="ARBA" id="ARBA00023239"/>
    </source>
</evidence>
<protein>
    <submittedName>
        <fullName evidence="4">Sirohydrochlorin chelatase</fullName>
    </submittedName>
</protein>
<sequence length="278" mass="30898">MQSAYLLVSHGSRDPRPQVAMERLAWLLQGSREQGAGSREAEEQRKQRRLGAEERSRAILATSHSLDSRLPTPDSLSLLIGTACLELGQKPLHQQIAEFSDRALSYGYQQVQIVPLFLLPGVHVMEDIPAEVEQARQILKSKVKLELRPHLGFHAGLARLLKQQLDRTQAEQTILLAHGSRRAGSEYPVEAIAQQISAVTAYWSVAPSLDQRVQELALAGWRRIAIVPYFLFAGGITDAIAEVVGQLQQQFPAIEFCLMQPLGATQELADLIWDLIET</sequence>
<dbReference type="GO" id="GO:0046872">
    <property type="term" value="F:metal ion binding"/>
    <property type="evidence" value="ECO:0007669"/>
    <property type="project" value="UniProtKB-KW"/>
</dbReference>
<dbReference type="RefSeq" id="WP_039715203.1">
    <property type="nucleotide sequence ID" value="NZ_JTJC03000001.1"/>
</dbReference>
<dbReference type="AlphaFoldDB" id="A0A9X5E2Q2"/>
<dbReference type="Pfam" id="PF01903">
    <property type="entry name" value="CbiX"/>
    <property type="match status" value="2"/>
</dbReference>
<dbReference type="PANTHER" id="PTHR33542:SF3">
    <property type="entry name" value="SIROHYDROCHLORIN FERROCHELATASE, CHLOROPLASTIC"/>
    <property type="match status" value="1"/>
</dbReference>
<keyword evidence="5" id="KW-1185">Reference proteome</keyword>
<feature type="compositionally biased region" description="Basic and acidic residues" evidence="3">
    <location>
        <begin position="39"/>
        <end position="54"/>
    </location>
</feature>
<dbReference type="EMBL" id="JTJC03000001">
    <property type="protein sequence ID" value="NHC33678.1"/>
    <property type="molecule type" value="Genomic_DNA"/>
</dbReference>
<dbReference type="Proteomes" id="UP000031532">
    <property type="component" value="Unassembled WGS sequence"/>
</dbReference>